<dbReference type="OrthoDB" id="1453481at2"/>
<feature type="region of interest" description="Disordered" evidence="1">
    <location>
        <begin position="26"/>
        <end position="92"/>
    </location>
</feature>
<feature type="compositionally biased region" description="Polar residues" evidence="1">
    <location>
        <begin position="74"/>
        <end position="83"/>
    </location>
</feature>
<evidence type="ECO:0000256" key="1">
    <source>
        <dbReference type="SAM" id="MobiDB-lite"/>
    </source>
</evidence>
<dbReference type="AlphaFoldDB" id="A0A2G1VQM0"/>
<dbReference type="Proteomes" id="UP000229433">
    <property type="component" value="Unassembled WGS sequence"/>
</dbReference>
<gene>
    <name evidence="2" type="ORF">CJ305_12765</name>
</gene>
<sequence>MKTKKNEENTYNSDLTQLDKDILNQKNIHKDGGADEQLRDRTKDVDFTGDDLDIPTGEKTTEQTTGLKDEENKLYSQGGSRNNNLEEQKGEL</sequence>
<accession>A0A2G1VQM0</accession>
<feature type="compositionally biased region" description="Basic and acidic residues" evidence="1">
    <location>
        <begin position="26"/>
        <end position="46"/>
    </location>
</feature>
<proteinExistence type="predicted"/>
<name>A0A2G1VQM0_9FLAO</name>
<comment type="caution">
    <text evidence="2">The sequence shown here is derived from an EMBL/GenBank/DDBJ whole genome shotgun (WGS) entry which is preliminary data.</text>
</comment>
<dbReference type="RefSeq" id="WP_099646668.1">
    <property type="nucleotide sequence ID" value="NZ_KZ319292.1"/>
</dbReference>
<reference evidence="2 3" key="1">
    <citation type="submission" date="2017-08" db="EMBL/GenBank/DDBJ databases">
        <title>The whole genome shortgun sequences of strain Leeuwenhoekiella nanhaiensis G18 from the South China Sea.</title>
        <authorList>
            <person name="Liu Q."/>
        </authorList>
    </citation>
    <scope>NUCLEOTIDE SEQUENCE [LARGE SCALE GENOMIC DNA]</scope>
    <source>
        <strain evidence="2 3">G18</strain>
    </source>
</reference>
<protein>
    <submittedName>
        <fullName evidence="2">Uncharacterized protein</fullName>
    </submittedName>
</protein>
<evidence type="ECO:0000313" key="3">
    <source>
        <dbReference type="Proteomes" id="UP000229433"/>
    </source>
</evidence>
<dbReference type="EMBL" id="NQXA01000010">
    <property type="protein sequence ID" value="PHQ29053.1"/>
    <property type="molecule type" value="Genomic_DNA"/>
</dbReference>
<evidence type="ECO:0000313" key="2">
    <source>
        <dbReference type="EMBL" id="PHQ29053.1"/>
    </source>
</evidence>
<keyword evidence="3" id="KW-1185">Reference proteome</keyword>
<organism evidence="2 3">
    <name type="scientific">Leeuwenhoekiella nanhaiensis</name>
    <dbReference type="NCBI Taxonomy" id="1655491"/>
    <lineage>
        <taxon>Bacteria</taxon>
        <taxon>Pseudomonadati</taxon>
        <taxon>Bacteroidota</taxon>
        <taxon>Flavobacteriia</taxon>
        <taxon>Flavobacteriales</taxon>
        <taxon>Flavobacteriaceae</taxon>
        <taxon>Leeuwenhoekiella</taxon>
    </lineage>
</organism>